<dbReference type="Proteomes" id="UP000429607">
    <property type="component" value="Unassembled WGS sequence"/>
</dbReference>
<evidence type="ECO:0000313" key="3">
    <source>
        <dbReference type="EMBL" id="KAE9025890.1"/>
    </source>
</evidence>
<evidence type="ECO:0000313" key="2">
    <source>
        <dbReference type="EMBL" id="KAE9020341.1"/>
    </source>
</evidence>
<feature type="signal peptide" evidence="1">
    <location>
        <begin position="1"/>
        <end position="21"/>
    </location>
</feature>
<sequence>MSRVAVLFAIFVAIFAGNSSAKILTFGGWPKTSNPLAAVAPADAVNFTAAGAHALKTAAPSLKSSSVAIWCHTPQKWASLGGDNHVFSAEEAALNTGAR</sequence>
<dbReference type="Proteomes" id="UP000434957">
    <property type="component" value="Unassembled WGS sequence"/>
</dbReference>
<dbReference type="EMBL" id="QXFU01000795">
    <property type="protein sequence ID" value="KAE9020341.1"/>
    <property type="molecule type" value="Genomic_DNA"/>
</dbReference>
<dbReference type="AlphaFoldDB" id="A0A6A4F6B4"/>
<dbReference type="EMBL" id="QXFV01000796">
    <property type="protein sequence ID" value="KAE9025890.1"/>
    <property type="molecule type" value="Genomic_DNA"/>
</dbReference>
<organism evidence="4 6">
    <name type="scientific">Phytophthora rubi</name>
    <dbReference type="NCBI Taxonomy" id="129364"/>
    <lineage>
        <taxon>Eukaryota</taxon>
        <taxon>Sar</taxon>
        <taxon>Stramenopiles</taxon>
        <taxon>Oomycota</taxon>
        <taxon>Peronosporomycetes</taxon>
        <taxon>Peronosporales</taxon>
        <taxon>Peronosporaceae</taxon>
        <taxon>Phytophthora</taxon>
    </lineage>
</organism>
<evidence type="ECO:0000256" key="1">
    <source>
        <dbReference type="SAM" id="SignalP"/>
    </source>
</evidence>
<evidence type="ECO:0000313" key="6">
    <source>
        <dbReference type="Proteomes" id="UP000434957"/>
    </source>
</evidence>
<evidence type="ECO:0000313" key="7">
    <source>
        <dbReference type="Proteomes" id="UP000435112"/>
    </source>
</evidence>
<feature type="chain" id="PRO_5036167595" evidence="1">
    <location>
        <begin position="22"/>
        <end position="99"/>
    </location>
</feature>
<comment type="caution">
    <text evidence="4">The sequence shown here is derived from an EMBL/GenBank/DDBJ whole genome shotgun (WGS) entry which is preliminary data.</text>
</comment>
<proteinExistence type="predicted"/>
<evidence type="ECO:0000313" key="5">
    <source>
        <dbReference type="Proteomes" id="UP000429607"/>
    </source>
</evidence>
<accession>A0A6A4F6B4</accession>
<dbReference type="Proteomes" id="UP000435112">
    <property type="component" value="Unassembled WGS sequence"/>
</dbReference>
<name>A0A6A4F6B4_9STRA</name>
<keyword evidence="6" id="KW-1185">Reference proteome</keyword>
<keyword evidence="1" id="KW-0732">Signal</keyword>
<gene>
    <name evidence="3" type="ORF">PR001_g12313</name>
    <name evidence="2" type="ORF">PR002_g12559</name>
    <name evidence="4" type="ORF">PR003_g13120</name>
</gene>
<evidence type="ECO:0000313" key="4">
    <source>
        <dbReference type="EMBL" id="KAE9335211.1"/>
    </source>
</evidence>
<protein>
    <submittedName>
        <fullName evidence="4">Uncharacterized protein</fullName>
    </submittedName>
</protein>
<dbReference type="EMBL" id="QXFT01000818">
    <property type="protein sequence ID" value="KAE9335211.1"/>
    <property type="molecule type" value="Genomic_DNA"/>
</dbReference>
<reference evidence="4 6" key="1">
    <citation type="submission" date="2018-08" db="EMBL/GenBank/DDBJ databases">
        <title>Genomic investigation of the strawberry pathogen Phytophthora fragariae indicates pathogenicity is determined by transcriptional variation in three key races.</title>
        <authorList>
            <person name="Adams T.M."/>
            <person name="Armitage A.D."/>
            <person name="Sobczyk M.K."/>
            <person name="Bates H.J."/>
            <person name="Dunwell J.M."/>
            <person name="Nellist C.F."/>
            <person name="Harrison R.J."/>
        </authorList>
    </citation>
    <scope>NUCLEOTIDE SEQUENCE [LARGE SCALE GENOMIC DNA]</scope>
    <source>
        <strain evidence="3 5">SCRP249</strain>
        <strain evidence="2 7">SCRP324</strain>
        <strain evidence="4 6">SCRP333</strain>
    </source>
</reference>